<gene>
    <name evidence="2" type="ORF">DD666_06750</name>
</gene>
<dbReference type="Pfam" id="PF09998">
    <property type="entry name" value="DUF2239"/>
    <property type="match status" value="1"/>
</dbReference>
<comment type="caution">
    <text evidence="2">The sequence shown here is derived from an EMBL/GenBank/DDBJ whole genome shotgun (WGS) entry which is preliminary data.</text>
</comment>
<dbReference type="Proteomes" id="UP000264036">
    <property type="component" value="Unassembled WGS sequence"/>
</dbReference>
<evidence type="ECO:0000313" key="2">
    <source>
        <dbReference type="EMBL" id="HBP29096.1"/>
    </source>
</evidence>
<feature type="compositionally biased region" description="Polar residues" evidence="1">
    <location>
        <begin position="66"/>
        <end position="81"/>
    </location>
</feature>
<evidence type="ECO:0000313" key="3">
    <source>
        <dbReference type="Proteomes" id="UP000264036"/>
    </source>
</evidence>
<protein>
    <submittedName>
        <fullName evidence="2">DUF2239 domain-containing protein</fullName>
    </submittedName>
</protein>
<reference evidence="2 3" key="1">
    <citation type="journal article" date="2018" name="Nat. Biotechnol.">
        <title>A standardized bacterial taxonomy based on genome phylogeny substantially revises the tree of life.</title>
        <authorList>
            <person name="Parks D.H."/>
            <person name="Chuvochina M."/>
            <person name="Waite D.W."/>
            <person name="Rinke C."/>
            <person name="Skarshewski A."/>
            <person name="Chaumeil P.A."/>
            <person name="Hugenholtz P."/>
        </authorList>
    </citation>
    <scope>NUCLEOTIDE SEQUENCE [LARGE SCALE GENOMIC DNA]</scope>
    <source>
        <strain evidence="2">UBA10707</strain>
    </source>
</reference>
<accession>A0A356LDM0</accession>
<feature type="region of interest" description="Disordered" evidence="1">
    <location>
        <begin position="65"/>
        <end position="121"/>
    </location>
</feature>
<organism evidence="2 3">
    <name type="scientific">Advenella kashmirensis</name>
    <dbReference type="NCBI Taxonomy" id="310575"/>
    <lineage>
        <taxon>Bacteria</taxon>
        <taxon>Pseudomonadati</taxon>
        <taxon>Pseudomonadota</taxon>
        <taxon>Betaproteobacteria</taxon>
        <taxon>Burkholderiales</taxon>
        <taxon>Alcaligenaceae</taxon>
    </lineage>
</organism>
<evidence type="ECO:0000256" key="1">
    <source>
        <dbReference type="SAM" id="MobiDB-lite"/>
    </source>
</evidence>
<name>A0A356LDM0_9BURK</name>
<proteinExistence type="predicted"/>
<feature type="compositionally biased region" description="Polar residues" evidence="1">
    <location>
        <begin position="96"/>
        <end position="114"/>
    </location>
</feature>
<dbReference type="InterPro" id="IPR018715">
    <property type="entry name" value="DUF2239"/>
</dbReference>
<dbReference type="AlphaFoldDB" id="A0A356LDM0"/>
<sequence>MAATPEQTYTVFYGYRKLASGTLSQVATAYRTALKTPSTSAVLIFDDASGRSTDIDVRLLDAAAPNDQQEGLNPQLTTLRTGSGAAGAPKPDMTDATASSPPLATLTQAPQESGHQAVRRRGRPKLGVISREVTLLPRHWEWLAAQPGGASVALRKLVEAARLRNTDRDARRAAQERAYHFMLALGGDLPGYEEATRALFADDMAALKTHVAGWPDDVRTHALMLATGD</sequence>
<dbReference type="EMBL" id="DOEK01000016">
    <property type="protein sequence ID" value="HBP29096.1"/>
    <property type="molecule type" value="Genomic_DNA"/>
</dbReference>